<name>A0A2M4B5S2_9DIPT</name>
<feature type="signal peptide" evidence="1">
    <location>
        <begin position="1"/>
        <end position="21"/>
    </location>
</feature>
<protein>
    <submittedName>
        <fullName evidence="2">Putative secreted protein</fullName>
    </submittedName>
</protein>
<sequence length="67" mass="7611">MLLLLLLLHLAVMQLKMMILASSSTVGHTFDAANEKLLQIIRAVLEVLFEHLLELQLIARSLQLLLY</sequence>
<reference evidence="2" key="1">
    <citation type="submission" date="2018-01" db="EMBL/GenBank/DDBJ databases">
        <title>An insight into the sialome of Amazonian anophelines.</title>
        <authorList>
            <person name="Ribeiro J.M."/>
            <person name="Scarpassa V."/>
            <person name="Calvo E."/>
        </authorList>
    </citation>
    <scope>NUCLEOTIDE SEQUENCE</scope>
    <source>
        <tissue evidence="2">Salivary glands</tissue>
    </source>
</reference>
<dbReference type="EMBL" id="GGFK01015073">
    <property type="protein sequence ID" value="MBW48394.1"/>
    <property type="molecule type" value="Transcribed_RNA"/>
</dbReference>
<accession>A0A2M4B5S2</accession>
<keyword evidence="1" id="KW-0732">Signal</keyword>
<dbReference type="AlphaFoldDB" id="A0A2M4B5S2"/>
<proteinExistence type="predicted"/>
<evidence type="ECO:0000313" key="2">
    <source>
        <dbReference type="EMBL" id="MBW48394.1"/>
    </source>
</evidence>
<feature type="chain" id="PRO_5014669545" evidence="1">
    <location>
        <begin position="22"/>
        <end position="67"/>
    </location>
</feature>
<organism evidence="2">
    <name type="scientific">Anopheles triannulatus</name>
    <dbReference type="NCBI Taxonomy" id="58253"/>
    <lineage>
        <taxon>Eukaryota</taxon>
        <taxon>Metazoa</taxon>
        <taxon>Ecdysozoa</taxon>
        <taxon>Arthropoda</taxon>
        <taxon>Hexapoda</taxon>
        <taxon>Insecta</taxon>
        <taxon>Pterygota</taxon>
        <taxon>Neoptera</taxon>
        <taxon>Endopterygota</taxon>
        <taxon>Diptera</taxon>
        <taxon>Nematocera</taxon>
        <taxon>Culicoidea</taxon>
        <taxon>Culicidae</taxon>
        <taxon>Anophelinae</taxon>
        <taxon>Anopheles</taxon>
    </lineage>
</organism>
<evidence type="ECO:0000256" key="1">
    <source>
        <dbReference type="SAM" id="SignalP"/>
    </source>
</evidence>